<dbReference type="EMBL" id="OBDY01000053">
    <property type="protein sequence ID" value="SNY74788.1"/>
    <property type="molecule type" value="Genomic_DNA"/>
</dbReference>
<dbReference type="OrthoDB" id="3388637at2"/>
<evidence type="ECO:0000313" key="1">
    <source>
        <dbReference type="EMBL" id="SNY74788.1"/>
    </source>
</evidence>
<organism evidence="1 2">
    <name type="scientific">Paractinoplanes atraurantiacus</name>
    <dbReference type="NCBI Taxonomy" id="1036182"/>
    <lineage>
        <taxon>Bacteria</taxon>
        <taxon>Bacillati</taxon>
        <taxon>Actinomycetota</taxon>
        <taxon>Actinomycetes</taxon>
        <taxon>Micromonosporales</taxon>
        <taxon>Micromonosporaceae</taxon>
        <taxon>Paractinoplanes</taxon>
    </lineage>
</organism>
<keyword evidence="2" id="KW-1185">Reference proteome</keyword>
<evidence type="ECO:0000313" key="2">
    <source>
        <dbReference type="Proteomes" id="UP000219612"/>
    </source>
</evidence>
<protein>
    <submittedName>
        <fullName evidence="1">Uncharacterized protein</fullName>
    </submittedName>
</protein>
<dbReference type="AlphaFoldDB" id="A0A285KQ76"/>
<sequence>MRINSRALTRFGAVTWEQIADRIEKWTAPHAPVMADLVAGIRTSAADRLAGFMSMHDLAVTTTPIPDDGPIDVIWIRPQPADSPHSQDILIEHWSATGRDDRIARPAPEAVALFWRFTHEKWGIHPSHPR</sequence>
<accession>A0A285KQ76</accession>
<reference evidence="1 2" key="1">
    <citation type="submission" date="2017-09" db="EMBL/GenBank/DDBJ databases">
        <authorList>
            <person name="Ehlers B."/>
            <person name="Leendertz F.H."/>
        </authorList>
    </citation>
    <scope>NUCLEOTIDE SEQUENCE [LARGE SCALE GENOMIC DNA]</scope>
    <source>
        <strain evidence="1 2">CGMCC 4.6857</strain>
    </source>
</reference>
<dbReference type="Proteomes" id="UP000219612">
    <property type="component" value="Unassembled WGS sequence"/>
</dbReference>
<dbReference type="RefSeq" id="WP_097329206.1">
    <property type="nucleotide sequence ID" value="NZ_OBDY01000053.1"/>
</dbReference>
<name>A0A285KQ76_9ACTN</name>
<gene>
    <name evidence="1" type="ORF">SAMN05421748_15317</name>
</gene>
<proteinExistence type="predicted"/>